<dbReference type="FunCoup" id="A0A7N2M737">
    <property type="interactions" value="158"/>
</dbReference>
<dbReference type="Gramene" id="QL07p032560:mrna">
    <property type="protein sequence ID" value="QL07p032560:mrna"/>
    <property type="gene ID" value="QL07p032560"/>
</dbReference>
<dbReference type="EMBL" id="LRBV02000007">
    <property type="status" value="NOT_ANNOTATED_CDS"/>
    <property type="molecule type" value="Genomic_DNA"/>
</dbReference>
<dbReference type="InterPro" id="IPR027443">
    <property type="entry name" value="IPNS-like_sf"/>
</dbReference>
<dbReference type="InParanoid" id="A0A7N2M737"/>
<dbReference type="PANTHER" id="PTHR34945">
    <property type="entry name" value="2-OXOGLUTARATE (2OG) AND FE(II)-DEPENDENT OXYGENASE SUPERFAMILY PROTEIN"/>
    <property type="match status" value="1"/>
</dbReference>
<evidence type="ECO:0000313" key="3">
    <source>
        <dbReference type="Proteomes" id="UP000594261"/>
    </source>
</evidence>
<dbReference type="OMA" id="RIYRYNH"/>
<protein>
    <submittedName>
        <fullName evidence="2">Uncharacterized protein</fullName>
    </submittedName>
</protein>
<dbReference type="EnsemblPlants" id="QL07p032560:mrna">
    <property type="protein sequence ID" value="QL07p032560:mrna"/>
    <property type="gene ID" value="QL07p032560"/>
</dbReference>
<name>A0A7N2M737_QUELO</name>
<keyword evidence="3" id="KW-1185">Reference proteome</keyword>
<dbReference type="AlphaFoldDB" id="A0A7N2M737"/>
<dbReference type="SUPFAM" id="SSF51197">
    <property type="entry name" value="Clavaminate synthase-like"/>
    <property type="match status" value="1"/>
</dbReference>
<dbReference type="Gene3D" id="2.60.120.330">
    <property type="entry name" value="B-lactam Antibiotic, Isopenicillin N Synthase, Chain"/>
    <property type="match status" value="1"/>
</dbReference>
<reference evidence="2 3" key="1">
    <citation type="journal article" date="2016" name="G3 (Bethesda)">
        <title>First Draft Assembly and Annotation of the Genome of a California Endemic Oak Quercus lobata Nee (Fagaceae).</title>
        <authorList>
            <person name="Sork V.L."/>
            <person name="Fitz-Gibbon S.T."/>
            <person name="Puiu D."/>
            <person name="Crepeau M."/>
            <person name="Gugger P.F."/>
            <person name="Sherman R."/>
            <person name="Stevens K."/>
            <person name="Langley C.H."/>
            <person name="Pellegrini M."/>
            <person name="Salzberg S.L."/>
        </authorList>
    </citation>
    <scope>NUCLEOTIDE SEQUENCE [LARGE SCALE GENOMIC DNA]</scope>
    <source>
        <strain evidence="2 3">cv. SW786</strain>
    </source>
</reference>
<evidence type="ECO:0000313" key="2">
    <source>
        <dbReference type="EnsemblPlants" id="QL07p032560:mrna"/>
    </source>
</evidence>
<accession>A0A7N2M737</accession>
<dbReference type="PANTHER" id="PTHR34945:SF4">
    <property type="entry name" value="2-OXOGLUTARATE (2OG) AND FE(II)-DEPENDENT OXYGENASE SUPERFAMILY PROTEIN"/>
    <property type="match status" value="1"/>
</dbReference>
<organism evidence="2 3">
    <name type="scientific">Quercus lobata</name>
    <name type="common">Valley oak</name>
    <dbReference type="NCBI Taxonomy" id="97700"/>
    <lineage>
        <taxon>Eukaryota</taxon>
        <taxon>Viridiplantae</taxon>
        <taxon>Streptophyta</taxon>
        <taxon>Embryophyta</taxon>
        <taxon>Tracheophyta</taxon>
        <taxon>Spermatophyta</taxon>
        <taxon>Magnoliopsida</taxon>
        <taxon>eudicotyledons</taxon>
        <taxon>Gunneridae</taxon>
        <taxon>Pentapetalae</taxon>
        <taxon>rosids</taxon>
        <taxon>fabids</taxon>
        <taxon>Fagales</taxon>
        <taxon>Fagaceae</taxon>
        <taxon>Quercus</taxon>
    </lineage>
</organism>
<evidence type="ECO:0000256" key="1">
    <source>
        <dbReference type="SAM" id="MobiDB-lite"/>
    </source>
</evidence>
<reference evidence="2" key="2">
    <citation type="submission" date="2021-01" db="UniProtKB">
        <authorList>
            <consortium name="EnsemblPlants"/>
        </authorList>
    </citation>
    <scope>IDENTIFICATION</scope>
</reference>
<feature type="region of interest" description="Disordered" evidence="1">
    <location>
        <begin position="1"/>
        <end position="22"/>
    </location>
</feature>
<dbReference type="Proteomes" id="UP000594261">
    <property type="component" value="Chromosome 7"/>
</dbReference>
<proteinExistence type="predicted"/>
<sequence>MRTMSALRKAAPLPSPIPTAAGSRSAANEIFTEFLDNSLQLPHLSLPHHLPRHPIPEIVDFGSLTGRDSDDRILRSAKQCGAFRINGHGISGEELRSLLREADAESVFRISEGSLNFGNREGIVWDRSNIERLDSAGKFIGTERYRNFSQNMENLATKLDNVAKQLIEIFIENAGKRFQKGINEKETVLTLYRYDHIDFLMEKNPSLPNEKNGNSCGHALSLHLPIENSQFHIQSKHGSLSFEEGPDTIVVTVGKQLEEWTLGEFESVSGEMIIVPDCQGTRPSYSVELKYSPSSINHSSDKDYNYLTPYAWIPLMYSLYSYALCMGPLDAQFVLHGLEGCGFEL</sequence>